<evidence type="ECO:0000256" key="2">
    <source>
        <dbReference type="ARBA" id="ARBA00023136"/>
    </source>
</evidence>
<dbReference type="OrthoDB" id="8764943at2"/>
<keyword evidence="4" id="KW-0732">Signal</keyword>
<feature type="chain" id="PRO_5012319510" evidence="4">
    <location>
        <begin position="21"/>
        <end position="716"/>
    </location>
</feature>
<evidence type="ECO:0000313" key="7">
    <source>
        <dbReference type="Proteomes" id="UP000184364"/>
    </source>
</evidence>
<comment type="subcellular location">
    <subcellularLocation>
        <location evidence="1">Cell outer membrane</location>
    </subcellularLocation>
</comment>
<name>A0A1M6Y6K8_9FLAO</name>
<dbReference type="PANTHER" id="PTHR40980:SF4">
    <property type="entry name" value="TONB-DEPENDENT RECEPTOR-LIKE BETA-BARREL DOMAIN-CONTAINING PROTEIN"/>
    <property type="match status" value="1"/>
</dbReference>
<dbReference type="InterPro" id="IPR036942">
    <property type="entry name" value="Beta-barrel_TonB_sf"/>
</dbReference>
<evidence type="ECO:0000313" key="6">
    <source>
        <dbReference type="EMBL" id="SHL13910.1"/>
    </source>
</evidence>
<dbReference type="EMBL" id="FRAV01000012">
    <property type="protein sequence ID" value="SHL13910.1"/>
    <property type="molecule type" value="Genomic_DNA"/>
</dbReference>
<dbReference type="RefSeq" id="WP_073292711.1">
    <property type="nucleotide sequence ID" value="NZ_FRAV01000012.1"/>
</dbReference>
<evidence type="ECO:0000259" key="5">
    <source>
        <dbReference type="Pfam" id="PF14905"/>
    </source>
</evidence>
<dbReference type="Proteomes" id="UP000184364">
    <property type="component" value="Unassembled WGS sequence"/>
</dbReference>
<accession>A0A1M6Y6K8</accession>
<proteinExistence type="predicted"/>
<evidence type="ECO:0000256" key="4">
    <source>
        <dbReference type="SAM" id="SignalP"/>
    </source>
</evidence>
<keyword evidence="7" id="KW-1185">Reference proteome</keyword>
<dbReference type="PANTHER" id="PTHR40980">
    <property type="entry name" value="PLUG DOMAIN-CONTAINING PROTEIN"/>
    <property type="match status" value="1"/>
</dbReference>
<protein>
    <submittedName>
        <fullName evidence="6">Outer membrane protein beta-barrel family protein</fullName>
    </submittedName>
</protein>
<dbReference type="Pfam" id="PF14905">
    <property type="entry name" value="OMP_b-brl_3"/>
    <property type="match status" value="1"/>
</dbReference>
<keyword evidence="2" id="KW-0472">Membrane</keyword>
<feature type="domain" description="Outer membrane protein beta-barrel" evidence="5">
    <location>
        <begin position="297"/>
        <end position="694"/>
    </location>
</feature>
<dbReference type="SUPFAM" id="SSF56935">
    <property type="entry name" value="Porins"/>
    <property type="match status" value="1"/>
</dbReference>
<organism evidence="6 7">
    <name type="scientific">Chryseobacterium polytrichastri</name>
    <dbReference type="NCBI Taxonomy" id="1302687"/>
    <lineage>
        <taxon>Bacteria</taxon>
        <taxon>Pseudomonadati</taxon>
        <taxon>Bacteroidota</taxon>
        <taxon>Flavobacteriia</taxon>
        <taxon>Flavobacteriales</taxon>
        <taxon>Weeksellaceae</taxon>
        <taxon>Chryseobacterium group</taxon>
        <taxon>Chryseobacterium</taxon>
    </lineage>
</organism>
<dbReference type="AlphaFoldDB" id="A0A1M6Y6K8"/>
<feature type="signal peptide" evidence="4">
    <location>
        <begin position="1"/>
        <end position="20"/>
    </location>
</feature>
<evidence type="ECO:0000256" key="1">
    <source>
        <dbReference type="ARBA" id="ARBA00004442"/>
    </source>
</evidence>
<keyword evidence="3" id="KW-0998">Cell outer membrane</keyword>
<dbReference type="STRING" id="1302687.SAMN05444267_1012106"/>
<dbReference type="GO" id="GO:0009279">
    <property type="term" value="C:cell outer membrane"/>
    <property type="evidence" value="ECO:0007669"/>
    <property type="project" value="UniProtKB-SubCell"/>
</dbReference>
<gene>
    <name evidence="6" type="ORF">SAMN05444267_1012106</name>
</gene>
<evidence type="ECO:0000256" key="3">
    <source>
        <dbReference type="ARBA" id="ARBA00023237"/>
    </source>
</evidence>
<dbReference type="InterPro" id="IPR041700">
    <property type="entry name" value="OMP_b-brl_3"/>
</dbReference>
<dbReference type="Gene3D" id="2.40.170.20">
    <property type="entry name" value="TonB-dependent receptor, beta-barrel domain"/>
    <property type="match status" value="1"/>
</dbReference>
<sequence length="716" mass="81339">MKTPIILLSIALLLSSYSFAQTKPDTIKTTELKELSLDYKKPKIIRKADRVEFNVENTILSSSNAWEIVKRSPNVQSSADQLSIRGSQSIIVTINDKRVSLTGDELKALLQSMNGTDIKSVEVITNPPAKYDASGSAVINIKIKANKTAGYKGSVTTAYEQGIYARKNVGISQYYKSGKFSLSGSYNFGSGVYYNKINEVINYPEQQQQWENILSRKNKRDAEHTYRFNTDYTIDSLNTLSIGIDGYISKNNHALYNVPTYIFTSDKELQSYFVTKNNRLTPNSNINYNIQYEHLFSSKEKLTASSTYTDYRYETTQDVKTDYFVTDTQSQRFFTDNEQHIRIFTAQMDYSGAHQWATLESGLKYSRVKAENNLDFSRDVDGTLINDPLLSNLFRYDETVLAGYISAGKDWKTWTVKTGLRGELTSIDGNSVNPAQRNKQQYFNLFPTLFIQNKLSENHQLSFSYGRRITRPAYNYLNPSKSYFSPNSYLIGDVELKPALSDQLSISYSYKSKYGAELYYIHEKNPTSQLSIQDNENNILIQKVTNIPGSTYFGLTLSASVDLAPWWSVNLQGGPSLQSSNFIFDDGSNLKKHIWGADGNADFQFTLSKKSGLTADVNFMFNTSHLQGPAVAGSSSNLSLGFKKKLFADKAEITLSLQDIYRGQKFKVSSYYKDQSNYYTYYGDTQRFRLSFKYNFGKSTIKGREAKQKTEEQKRL</sequence>
<reference evidence="7" key="1">
    <citation type="submission" date="2016-11" db="EMBL/GenBank/DDBJ databases">
        <authorList>
            <person name="Varghese N."/>
            <person name="Submissions S."/>
        </authorList>
    </citation>
    <scope>NUCLEOTIDE SEQUENCE [LARGE SCALE GENOMIC DNA]</scope>
    <source>
        <strain evidence="7">DSM 26899</strain>
    </source>
</reference>